<evidence type="ECO:0000256" key="5">
    <source>
        <dbReference type="ARBA" id="ARBA00013958"/>
    </source>
</evidence>
<comment type="catalytic activity">
    <reaction evidence="1">
        <text>Acts on substrates that are at least partially unfolded. The cleavage site P1 residue is normally between a pair of hydrophobic residues, such as Val-|-Val.</text>
        <dbReference type="EC" id="3.4.21.107"/>
    </reaction>
</comment>
<keyword evidence="6" id="KW-0645">Protease</keyword>
<keyword evidence="13" id="KW-0812">Transmembrane</keyword>
<evidence type="ECO:0000256" key="3">
    <source>
        <dbReference type="ARBA" id="ARBA00010541"/>
    </source>
</evidence>
<feature type="compositionally biased region" description="Low complexity" evidence="12">
    <location>
        <begin position="1"/>
        <end position="17"/>
    </location>
</feature>
<dbReference type="InterPro" id="IPR036034">
    <property type="entry name" value="PDZ_sf"/>
</dbReference>
<dbReference type="EMBL" id="VNJI01000004">
    <property type="protein sequence ID" value="TVY11192.1"/>
    <property type="molecule type" value="Genomic_DNA"/>
</dbReference>
<keyword evidence="13" id="KW-1133">Transmembrane helix</keyword>
<feature type="region of interest" description="Disordered" evidence="12">
    <location>
        <begin position="130"/>
        <end position="168"/>
    </location>
</feature>
<evidence type="ECO:0000256" key="2">
    <source>
        <dbReference type="ARBA" id="ARBA00004418"/>
    </source>
</evidence>
<dbReference type="Pfam" id="PF13365">
    <property type="entry name" value="Trypsin_2"/>
    <property type="match status" value="1"/>
</dbReference>
<dbReference type="PANTHER" id="PTHR22939">
    <property type="entry name" value="SERINE PROTEASE FAMILY S1C HTRA-RELATED"/>
    <property type="match status" value="1"/>
</dbReference>
<dbReference type="Gene3D" id="2.40.10.10">
    <property type="entry name" value="Trypsin-like serine proteases"/>
    <property type="match status" value="2"/>
</dbReference>
<dbReference type="SUPFAM" id="SSF50156">
    <property type="entry name" value="PDZ domain-like"/>
    <property type="match status" value="1"/>
</dbReference>
<evidence type="ECO:0000313" key="16">
    <source>
        <dbReference type="Proteomes" id="UP000317036"/>
    </source>
</evidence>
<dbReference type="PRINTS" id="PR00834">
    <property type="entry name" value="PROTEASES2C"/>
</dbReference>
<feature type="transmembrane region" description="Helical" evidence="13">
    <location>
        <begin position="48"/>
        <end position="66"/>
    </location>
</feature>
<evidence type="ECO:0000256" key="7">
    <source>
        <dbReference type="ARBA" id="ARBA00022764"/>
    </source>
</evidence>
<evidence type="ECO:0000256" key="4">
    <source>
        <dbReference type="ARBA" id="ARBA00013035"/>
    </source>
</evidence>
<dbReference type="InterPro" id="IPR043504">
    <property type="entry name" value="Peptidase_S1_PA_chymotrypsin"/>
</dbReference>
<keyword evidence="10" id="KW-0346">Stress response</keyword>
<comment type="similarity">
    <text evidence="3">Belongs to the peptidase S1C family.</text>
</comment>
<dbReference type="GO" id="GO:0006508">
    <property type="term" value="P:proteolysis"/>
    <property type="evidence" value="ECO:0007669"/>
    <property type="project" value="UniProtKB-KW"/>
</dbReference>
<evidence type="ECO:0000256" key="13">
    <source>
        <dbReference type="SAM" id="Phobius"/>
    </source>
</evidence>
<evidence type="ECO:0000313" key="15">
    <source>
        <dbReference type="EMBL" id="TVY11192.1"/>
    </source>
</evidence>
<dbReference type="Pfam" id="PF13180">
    <property type="entry name" value="PDZ_2"/>
    <property type="match status" value="1"/>
</dbReference>
<comment type="caution">
    <text evidence="15">The sequence shown here is derived from an EMBL/GenBank/DDBJ whole genome shotgun (WGS) entry which is preliminary data.</text>
</comment>
<name>A0A559KGE1_9BACL</name>
<organism evidence="15 16">
    <name type="scientific">Paenibacillus cremeus</name>
    <dbReference type="NCBI Taxonomy" id="2163881"/>
    <lineage>
        <taxon>Bacteria</taxon>
        <taxon>Bacillati</taxon>
        <taxon>Bacillota</taxon>
        <taxon>Bacilli</taxon>
        <taxon>Bacillales</taxon>
        <taxon>Paenibacillaceae</taxon>
        <taxon>Paenibacillus</taxon>
    </lineage>
</organism>
<proteinExistence type="inferred from homology"/>
<evidence type="ECO:0000256" key="8">
    <source>
        <dbReference type="ARBA" id="ARBA00022801"/>
    </source>
</evidence>
<dbReference type="SUPFAM" id="SSF50494">
    <property type="entry name" value="Trypsin-like serine proteases"/>
    <property type="match status" value="1"/>
</dbReference>
<dbReference type="GO" id="GO:0042597">
    <property type="term" value="C:periplasmic space"/>
    <property type="evidence" value="ECO:0007669"/>
    <property type="project" value="UniProtKB-SubCell"/>
</dbReference>
<dbReference type="SMART" id="SM00228">
    <property type="entry name" value="PDZ"/>
    <property type="match status" value="1"/>
</dbReference>
<dbReference type="RefSeq" id="WP_144844043.1">
    <property type="nucleotide sequence ID" value="NZ_VNJI01000004.1"/>
</dbReference>
<dbReference type="PROSITE" id="PS50106">
    <property type="entry name" value="PDZ"/>
    <property type="match status" value="1"/>
</dbReference>
<comment type="subcellular location">
    <subcellularLocation>
        <location evidence="2">Periplasm</location>
    </subcellularLocation>
</comment>
<evidence type="ECO:0000256" key="10">
    <source>
        <dbReference type="ARBA" id="ARBA00023016"/>
    </source>
</evidence>
<reference evidence="15 16" key="1">
    <citation type="submission" date="2019-07" db="EMBL/GenBank/DDBJ databases">
        <authorList>
            <person name="Kim J."/>
        </authorList>
    </citation>
    <scope>NUCLEOTIDE SEQUENCE [LARGE SCALE GENOMIC DNA]</scope>
    <source>
        <strain evidence="15 16">JC52</strain>
    </source>
</reference>
<accession>A0A559KGE1</accession>
<evidence type="ECO:0000256" key="11">
    <source>
        <dbReference type="ARBA" id="ARBA00032850"/>
    </source>
</evidence>
<feature type="compositionally biased region" description="Low complexity" evidence="12">
    <location>
        <begin position="152"/>
        <end position="162"/>
    </location>
</feature>
<dbReference type="OrthoDB" id="9758917at2"/>
<sequence length="453" mass="47472">MENYNNNNNNNPFENQNDMLPLNPGKLESGNIKIGKVSRGSRGPSGKSIFAAFMAGSLAISGLMFASDKMNLFSGSTQQPVATTVNAASSSAGGGTVTASFDPSHPNTISSIAEKAGPAVVKIETLVKPAAKRQSRGPNSFFDQFMGGQGGRQKSQQSQSGSNTLQPQGIGSGFIFESSGYILTNEHVIDGADEIDVTVQGYDKPFKAKLLGSSYDLDLAVLKIENSTALPTLPIGNSDNTKVGDWVVAIGNPYDFDYTVTAGLFSAKDRSISIDDEKGTRNYKHLIQTDAAINPGNSGGPLLNMNGEVIGINTAVNSEAQGMGFAIPTSTISSVLENLKNNVAIPKEASPFIGVSLQDVTADMTKDLQLSNTDGAVVMDVQMGTPAFTAGIRPYDVIVAANGKAVATSDALTKVVQAAKVGDKMTLTIMRGGQKQDVTITIGDRNTATTKQK</sequence>
<evidence type="ECO:0000256" key="9">
    <source>
        <dbReference type="ARBA" id="ARBA00022825"/>
    </source>
</evidence>
<dbReference type="PANTHER" id="PTHR22939:SF130">
    <property type="entry name" value="PERIPLASMIC SERINE ENDOPROTEASE DEGP-LIKE-RELATED"/>
    <property type="match status" value="1"/>
</dbReference>
<keyword evidence="7" id="KW-0574">Periplasm</keyword>
<evidence type="ECO:0000256" key="12">
    <source>
        <dbReference type="SAM" id="MobiDB-lite"/>
    </source>
</evidence>
<dbReference type="CDD" id="cd06779">
    <property type="entry name" value="cpPDZ_Deg_HtrA-like"/>
    <property type="match status" value="1"/>
</dbReference>
<keyword evidence="13" id="KW-0472">Membrane</keyword>
<keyword evidence="16" id="KW-1185">Reference proteome</keyword>
<dbReference type="InterPro" id="IPR001940">
    <property type="entry name" value="Peptidase_S1C"/>
</dbReference>
<dbReference type="InterPro" id="IPR001478">
    <property type="entry name" value="PDZ"/>
</dbReference>
<keyword evidence="9" id="KW-0720">Serine protease</keyword>
<dbReference type="Proteomes" id="UP000317036">
    <property type="component" value="Unassembled WGS sequence"/>
</dbReference>
<gene>
    <name evidence="15" type="ORF">FPZ49_04990</name>
</gene>
<feature type="domain" description="PDZ" evidence="14">
    <location>
        <begin position="342"/>
        <end position="433"/>
    </location>
</feature>
<protein>
    <recommendedName>
        <fullName evidence="5">Probable periplasmic serine endoprotease DegP-like</fullName>
        <ecNumber evidence="4">3.4.21.107</ecNumber>
    </recommendedName>
    <alternativeName>
        <fullName evidence="11">Protease Do</fullName>
    </alternativeName>
</protein>
<dbReference type="EC" id="3.4.21.107" evidence="4"/>
<feature type="region of interest" description="Disordered" evidence="12">
    <location>
        <begin position="1"/>
        <end position="23"/>
    </location>
</feature>
<dbReference type="AlphaFoldDB" id="A0A559KGE1"/>
<dbReference type="GO" id="GO:0004252">
    <property type="term" value="F:serine-type endopeptidase activity"/>
    <property type="evidence" value="ECO:0007669"/>
    <property type="project" value="InterPro"/>
</dbReference>
<dbReference type="Gene3D" id="2.30.42.10">
    <property type="match status" value="1"/>
</dbReference>
<evidence type="ECO:0000256" key="1">
    <source>
        <dbReference type="ARBA" id="ARBA00001772"/>
    </source>
</evidence>
<evidence type="ECO:0000259" key="14">
    <source>
        <dbReference type="PROSITE" id="PS50106"/>
    </source>
</evidence>
<evidence type="ECO:0000256" key="6">
    <source>
        <dbReference type="ARBA" id="ARBA00022670"/>
    </source>
</evidence>
<dbReference type="InterPro" id="IPR009003">
    <property type="entry name" value="Peptidase_S1_PA"/>
</dbReference>
<keyword evidence="8" id="KW-0378">Hydrolase</keyword>